<dbReference type="EMBL" id="MAAO01000011">
    <property type="protein sequence ID" value="OUR94096.1"/>
    <property type="molecule type" value="Genomic_DNA"/>
</dbReference>
<feature type="domain" description="Solute-binding protein family 5" evidence="5">
    <location>
        <begin position="65"/>
        <end position="440"/>
    </location>
</feature>
<dbReference type="GO" id="GO:1904680">
    <property type="term" value="F:peptide transmembrane transporter activity"/>
    <property type="evidence" value="ECO:0007669"/>
    <property type="project" value="TreeGrafter"/>
</dbReference>
<dbReference type="Pfam" id="PF00496">
    <property type="entry name" value="SBP_bac_5"/>
    <property type="match status" value="1"/>
</dbReference>
<comment type="subcellular location">
    <subcellularLocation>
        <location evidence="1">Cell envelope</location>
    </subcellularLocation>
</comment>
<proteinExistence type="inferred from homology"/>
<evidence type="ECO:0000256" key="2">
    <source>
        <dbReference type="ARBA" id="ARBA00005695"/>
    </source>
</evidence>
<comment type="caution">
    <text evidence="6">The sequence shown here is derived from an EMBL/GenBank/DDBJ whole genome shotgun (WGS) entry which is preliminary data.</text>
</comment>
<evidence type="ECO:0000313" key="6">
    <source>
        <dbReference type="EMBL" id="OUR94096.1"/>
    </source>
</evidence>
<dbReference type="SUPFAM" id="SSF53850">
    <property type="entry name" value="Periplasmic binding protein-like II"/>
    <property type="match status" value="1"/>
</dbReference>
<dbReference type="Gene3D" id="3.10.105.10">
    <property type="entry name" value="Dipeptide-binding Protein, Domain 3"/>
    <property type="match status" value="1"/>
</dbReference>
<dbReference type="PANTHER" id="PTHR30290">
    <property type="entry name" value="PERIPLASMIC BINDING COMPONENT OF ABC TRANSPORTER"/>
    <property type="match status" value="1"/>
</dbReference>
<name>A0A1Y5F324_9BACT</name>
<gene>
    <name evidence="6" type="ORF">A9Q84_17450</name>
</gene>
<reference evidence="7" key="1">
    <citation type="journal article" date="2017" name="Proc. Natl. Acad. Sci. U.S.A.">
        <title>Simulation of Deepwater Horizon oil plume reveals substrate specialization within a complex community of hydrocarbon-degraders.</title>
        <authorList>
            <person name="Hu P."/>
            <person name="Dubinsky E.A."/>
            <person name="Probst A.J."/>
            <person name="Wang J."/>
            <person name="Sieber C.M.K."/>
            <person name="Tom L.M."/>
            <person name="Gardinali P."/>
            <person name="Banfield J.F."/>
            <person name="Atlas R.M."/>
            <person name="Andersen G.L."/>
        </authorList>
    </citation>
    <scope>NUCLEOTIDE SEQUENCE [LARGE SCALE GENOMIC DNA]</scope>
</reference>
<keyword evidence="4" id="KW-0732">Signal</keyword>
<dbReference type="GO" id="GO:0015833">
    <property type="term" value="P:peptide transport"/>
    <property type="evidence" value="ECO:0007669"/>
    <property type="project" value="TreeGrafter"/>
</dbReference>
<dbReference type="InterPro" id="IPR000914">
    <property type="entry name" value="SBP_5_dom"/>
</dbReference>
<keyword evidence="3" id="KW-0813">Transport</keyword>
<comment type="similarity">
    <text evidence="2">Belongs to the bacterial solute-binding protein 5 family.</text>
</comment>
<dbReference type="AlphaFoldDB" id="A0A1Y5F324"/>
<dbReference type="PANTHER" id="PTHR30290:SF10">
    <property type="entry name" value="PERIPLASMIC OLIGOPEPTIDE-BINDING PROTEIN-RELATED"/>
    <property type="match status" value="1"/>
</dbReference>
<evidence type="ECO:0000256" key="4">
    <source>
        <dbReference type="ARBA" id="ARBA00022729"/>
    </source>
</evidence>
<sequence length="556" mass="64604">MTCVFANEDNDIGLQKDTSTEHLLKERVKNSHIKIFIPSLPYLAISHSINAALVRPANNLKGWEYDLAESHRKVSEKVYEFKLRKGIRFQDGTSFNADSVLSNMHYFKKKPFTFSEFYKIFDRVEKIDQYTVKFILKEPYALFMQDALWLQFYTKTYLKKFGWNGKPSCPNLAAPGPYGAGPFILKSGYIEGDRATAVAELVANPYYWDQRYPKVEKITVYTDLERFKATQMVIGTEGLLDISPIAFADEVDTVLSKYAKLYSSASTNSYAIHFNMINGNKALLDNTIRKVINDSIDKEMILNLSMLGEGRMSPTMASPNFVDIERALSMKKLNHLKKQRYNSDNTYLLKQLVLDYKKQAGLDTTTPLKLKLITQEQFVFLINDIKHYLEQVFIELEVEIVKSERLVFGPLLSTVANKNKKKWDLIIWSNFDWFKHLWSALFVYRIGDNWSTIDKDDVLLSYIDDIKWTDPLGDKYVPLIARILERVYDKNYMLSLPSPNIVFAVNKEVSFIPRMSAIIPLWEMQISSRHWSVRSEPNYPKNLLRPIEIKRFNFNK</sequence>
<protein>
    <recommendedName>
        <fullName evidence="5">Solute-binding protein family 5 domain-containing protein</fullName>
    </recommendedName>
</protein>
<dbReference type="Gene3D" id="3.40.190.10">
    <property type="entry name" value="Periplasmic binding protein-like II"/>
    <property type="match status" value="1"/>
</dbReference>
<accession>A0A1Y5F324</accession>
<dbReference type="InterPro" id="IPR039424">
    <property type="entry name" value="SBP_5"/>
</dbReference>
<dbReference type="CDD" id="cd00995">
    <property type="entry name" value="PBP2_NikA_DppA_OppA_like"/>
    <property type="match status" value="1"/>
</dbReference>
<organism evidence="6 7">
    <name type="scientific">Halobacteriovorax marinus</name>
    <dbReference type="NCBI Taxonomy" id="97084"/>
    <lineage>
        <taxon>Bacteria</taxon>
        <taxon>Pseudomonadati</taxon>
        <taxon>Bdellovibrionota</taxon>
        <taxon>Bacteriovoracia</taxon>
        <taxon>Bacteriovoracales</taxon>
        <taxon>Halobacteriovoraceae</taxon>
        <taxon>Halobacteriovorax</taxon>
    </lineage>
</organism>
<dbReference type="GO" id="GO:0030313">
    <property type="term" value="C:cell envelope"/>
    <property type="evidence" value="ECO:0007669"/>
    <property type="project" value="UniProtKB-SubCell"/>
</dbReference>
<evidence type="ECO:0000259" key="5">
    <source>
        <dbReference type="Pfam" id="PF00496"/>
    </source>
</evidence>
<evidence type="ECO:0000256" key="3">
    <source>
        <dbReference type="ARBA" id="ARBA00022448"/>
    </source>
</evidence>
<dbReference type="Proteomes" id="UP000196531">
    <property type="component" value="Unassembled WGS sequence"/>
</dbReference>
<evidence type="ECO:0000256" key="1">
    <source>
        <dbReference type="ARBA" id="ARBA00004196"/>
    </source>
</evidence>
<evidence type="ECO:0000313" key="7">
    <source>
        <dbReference type="Proteomes" id="UP000196531"/>
    </source>
</evidence>